<keyword evidence="2" id="KW-0802">TPR repeat</keyword>
<dbReference type="AlphaFoldDB" id="A0A843U6X3"/>
<feature type="region of interest" description="Disordered" evidence="3">
    <location>
        <begin position="1"/>
        <end position="37"/>
    </location>
</feature>
<dbReference type="OrthoDB" id="2942533at2759"/>
<dbReference type="Pfam" id="PF00564">
    <property type="entry name" value="PB1"/>
    <property type="match status" value="1"/>
</dbReference>
<evidence type="ECO:0000313" key="5">
    <source>
        <dbReference type="EMBL" id="MQL77474.1"/>
    </source>
</evidence>
<evidence type="ECO:0000256" key="1">
    <source>
        <dbReference type="ARBA" id="ARBA00022737"/>
    </source>
</evidence>
<dbReference type="CDD" id="cd05992">
    <property type="entry name" value="PB1"/>
    <property type="match status" value="1"/>
</dbReference>
<evidence type="ECO:0000256" key="3">
    <source>
        <dbReference type="SAM" id="MobiDB-lite"/>
    </source>
</evidence>
<dbReference type="InterPro" id="IPR011990">
    <property type="entry name" value="TPR-like_helical_dom_sf"/>
</dbReference>
<dbReference type="Gene3D" id="3.10.20.90">
    <property type="entry name" value="Phosphatidylinositol 3-kinase Catalytic Subunit, Chain A, domain 1"/>
    <property type="match status" value="1"/>
</dbReference>
<keyword evidence="6" id="KW-1185">Reference proteome</keyword>
<dbReference type="SMART" id="SM00028">
    <property type="entry name" value="TPR"/>
    <property type="match status" value="4"/>
</dbReference>
<dbReference type="PANTHER" id="PTHR46183:SF4">
    <property type="entry name" value="PROTEIN PHOX4"/>
    <property type="match status" value="1"/>
</dbReference>
<dbReference type="InterPro" id="IPR053793">
    <property type="entry name" value="PB1-like"/>
</dbReference>
<evidence type="ECO:0000259" key="4">
    <source>
        <dbReference type="PROSITE" id="PS51745"/>
    </source>
</evidence>
<evidence type="ECO:0000313" key="6">
    <source>
        <dbReference type="Proteomes" id="UP000652761"/>
    </source>
</evidence>
<evidence type="ECO:0000256" key="2">
    <source>
        <dbReference type="ARBA" id="ARBA00022803"/>
    </source>
</evidence>
<keyword evidence="1" id="KW-0677">Repeat</keyword>
<dbReference type="SMART" id="SM00666">
    <property type="entry name" value="PB1"/>
    <property type="match status" value="1"/>
</dbReference>
<dbReference type="InterPro" id="IPR019734">
    <property type="entry name" value="TPR_rpt"/>
</dbReference>
<dbReference type="EMBL" id="NMUH01000351">
    <property type="protein sequence ID" value="MQL77474.1"/>
    <property type="molecule type" value="Genomic_DNA"/>
</dbReference>
<dbReference type="InterPro" id="IPR044517">
    <property type="entry name" value="PHOX1-4"/>
</dbReference>
<accession>A0A843U6X3</accession>
<sequence>MGKPIGKNKRHIDTKAGTAASKQVRAVEQPHPSPRSVDADTAMFVDMSRELKEEGNKLFQRRDFRGAVLKYEKAVNLLPRAHADVASLRSSLAACFMLMQPADYNRAIEQCNLALEVSPKCSKALLKRARCYEVLDRLDFAVRDVDVVVRLEPNNATALEMFETLRKGIESKGVSLDDIFAVPAPEPTVVKARNKSRKKKNHGTKDKAVVVEGAYDIKMETDKAVVKEESKDDVTLQNLKVKLVLGEDIRVTQLPPTCTILQLREVVRDRFPNTRAVLVKYKDEEGDLVTITTTEELRWAEESGDPLGSLRLYITEVNPDQDLLFPLLPEQTEKGSDVQNLSSNQIGVSEKGSNKSETEVASSCIEEWIVQFAQLFKNHVAFDADDYLDLHELGMKLYSEAMEDVVTSEDAQGIFDMAAEKFRELAALALFNLGNVHMSRARKRLLLSEDASREVVMEEVNAAYDWAQEEYRKAAKQYEQALKIKPDFYEAFLALALQKFEQAKLSWYYAVTSKMDLHNWASSEVIELFDNVEDNMEKGTQVWQEIEEQRLKDLSKPNKENMLLQKMGLMGLFREMSNDEAAEQASNMISQINLLWGTILYERSIVEFKLKLPTWEDCLIASVEKFKLAGASAADLAVMMKNHCSNETAQEGLGFKIEEIVQAWNEMHDAKRWACAVPSFRLEPLFRRRVPKLHHLLENISVFDAVWIPYTDSISWFEIFWSVSSGSVSSGTAIPDRVREFASPSTVGMRVLHVPSDDVTLRKRGRNRIGSEVPQINQPRPSDQAVEVDGTSVLVRSIDIPDPNIAYSAGNRQWGDRSR</sequence>
<gene>
    <name evidence="5" type="ORF">Taro_009892</name>
</gene>
<comment type="caution">
    <text evidence="5">The sequence shown here is derived from an EMBL/GenBank/DDBJ whole genome shotgun (WGS) entry which is preliminary data.</text>
</comment>
<name>A0A843U6X3_COLES</name>
<protein>
    <recommendedName>
        <fullName evidence="4">PB1 domain-containing protein</fullName>
    </recommendedName>
</protein>
<dbReference type="PROSITE" id="PS51745">
    <property type="entry name" value="PB1"/>
    <property type="match status" value="1"/>
</dbReference>
<dbReference type="PANTHER" id="PTHR46183">
    <property type="entry name" value="PROTEIN CLMP1"/>
    <property type="match status" value="1"/>
</dbReference>
<dbReference type="SUPFAM" id="SSF54277">
    <property type="entry name" value="CAD &amp; PB1 domains"/>
    <property type="match status" value="1"/>
</dbReference>
<dbReference type="Proteomes" id="UP000652761">
    <property type="component" value="Unassembled WGS sequence"/>
</dbReference>
<dbReference type="InterPro" id="IPR000270">
    <property type="entry name" value="PB1_dom"/>
</dbReference>
<feature type="compositionally biased region" description="Basic residues" evidence="3">
    <location>
        <begin position="1"/>
        <end position="12"/>
    </location>
</feature>
<organism evidence="5 6">
    <name type="scientific">Colocasia esculenta</name>
    <name type="common">Wild taro</name>
    <name type="synonym">Arum esculentum</name>
    <dbReference type="NCBI Taxonomy" id="4460"/>
    <lineage>
        <taxon>Eukaryota</taxon>
        <taxon>Viridiplantae</taxon>
        <taxon>Streptophyta</taxon>
        <taxon>Embryophyta</taxon>
        <taxon>Tracheophyta</taxon>
        <taxon>Spermatophyta</taxon>
        <taxon>Magnoliopsida</taxon>
        <taxon>Liliopsida</taxon>
        <taxon>Araceae</taxon>
        <taxon>Aroideae</taxon>
        <taxon>Colocasieae</taxon>
        <taxon>Colocasia</taxon>
    </lineage>
</organism>
<dbReference type="Gene3D" id="1.25.40.10">
    <property type="entry name" value="Tetratricopeptide repeat domain"/>
    <property type="match status" value="2"/>
</dbReference>
<feature type="domain" description="PB1" evidence="4">
    <location>
        <begin position="238"/>
        <end position="317"/>
    </location>
</feature>
<proteinExistence type="predicted"/>
<dbReference type="SUPFAM" id="SSF48452">
    <property type="entry name" value="TPR-like"/>
    <property type="match status" value="2"/>
</dbReference>
<reference evidence="5" key="1">
    <citation type="submission" date="2017-07" db="EMBL/GenBank/DDBJ databases">
        <title>Taro Niue Genome Assembly and Annotation.</title>
        <authorList>
            <person name="Atibalentja N."/>
            <person name="Keating K."/>
            <person name="Fields C.J."/>
        </authorList>
    </citation>
    <scope>NUCLEOTIDE SEQUENCE</scope>
    <source>
        <strain evidence="5">Niue_2</strain>
        <tissue evidence="5">Leaf</tissue>
    </source>
</reference>